<dbReference type="RefSeq" id="XP_009538887.1">
    <property type="nucleotide sequence ID" value="XM_009540592.1"/>
</dbReference>
<feature type="compositionally biased region" description="Low complexity" evidence="3">
    <location>
        <begin position="316"/>
        <end position="338"/>
    </location>
</feature>
<accession>G5AFN6</accession>
<evidence type="ECO:0000256" key="1">
    <source>
        <dbReference type="ARBA" id="ARBA00022581"/>
    </source>
</evidence>
<feature type="region of interest" description="Disordered" evidence="3">
    <location>
        <begin position="710"/>
        <end position="774"/>
    </location>
</feature>
<dbReference type="Proteomes" id="UP000002640">
    <property type="component" value="Unassembled WGS sequence"/>
</dbReference>
<keyword evidence="1" id="KW-0945">Host-virus interaction</keyword>
<gene>
    <name evidence="4" type="ORF">PHYSODRAFT_342205</name>
</gene>
<evidence type="ECO:0000313" key="4">
    <source>
        <dbReference type="EMBL" id="EGZ06026.1"/>
    </source>
</evidence>
<dbReference type="SMR" id="G5AFN6"/>
<feature type="compositionally biased region" description="Basic and acidic residues" evidence="3">
    <location>
        <begin position="756"/>
        <end position="774"/>
    </location>
</feature>
<evidence type="ECO:0000256" key="3">
    <source>
        <dbReference type="SAM" id="MobiDB-lite"/>
    </source>
</evidence>
<dbReference type="PANTHER" id="PTHR13037">
    <property type="entry name" value="FORMIN"/>
    <property type="match status" value="1"/>
</dbReference>
<feature type="compositionally biased region" description="Polar residues" evidence="3">
    <location>
        <begin position="164"/>
        <end position="181"/>
    </location>
</feature>
<feature type="region of interest" description="Disordered" evidence="3">
    <location>
        <begin position="790"/>
        <end position="812"/>
    </location>
</feature>
<name>G5AFN6_PHYSP</name>
<dbReference type="InParanoid" id="G5AFN6"/>
<feature type="coiled-coil region" evidence="2">
    <location>
        <begin position="626"/>
        <end position="660"/>
    </location>
</feature>
<dbReference type="PANTHER" id="PTHR13037:SF24">
    <property type="entry name" value="POLYCOMB PROTEIN PCL-RELATED"/>
    <property type="match status" value="1"/>
</dbReference>
<dbReference type="EMBL" id="JH159165">
    <property type="protein sequence ID" value="EGZ06026.1"/>
    <property type="molecule type" value="Genomic_DNA"/>
</dbReference>
<protein>
    <submittedName>
        <fullName evidence="4">Uncharacterized protein</fullName>
    </submittedName>
</protein>
<feature type="region of interest" description="Disordered" evidence="3">
    <location>
        <begin position="299"/>
        <end position="338"/>
    </location>
</feature>
<feature type="region of interest" description="Disordered" evidence="3">
    <location>
        <begin position="161"/>
        <end position="230"/>
    </location>
</feature>
<keyword evidence="2" id="KW-0175">Coiled coil</keyword>
<evidence type="ECO:0000313" key="5">
    <source>
        <dbReference type="Proteomes" id="UP000002640"/>
    </source>
</evidence>
<keyword evidence="5" id="KW-1185">Reference proteome</keyword>
<evidence type="ECO:0000256" key="2">
    <source>
        <dbReference type="SAM" id="Coils"/>
    </source>
</evidence>
<dbReference type="GeneID" id="20648233"/>
<proteinExistence type="predicted"/>
<sequence length="1323" mass="142988">MPRVLLTMAQQLKLCDHYAKNRRMSCMALVAWSQGAFDLIAMPDKSTVNNILRGEAKLRGITVDYQDLQRVRPAQIMRLERQLVQWLALYEASKLLRFTRGCWCKHFLARHGYRVRHAHGEIHSVDTSPAIKGAMCDARAARDLLHVPVSPAAGHFQIHRVPTESPQQSRGQTPRSSSPPNETIHAISPAPAPGPSAPARAASPHPMTPVDDGPPASSQEAPGPLLPSCAERSTAGFTGFAFVADRDPGSWGFVDTLVSGVPLHRRPGDQAVHRAPPSVDGASTVVSGDLLSGGGLCLASRRATAPPPAPSPERQVASVPGSSPDPASSPSSSERVSASGALASVTSVSIATTRGTPAPLSLDGSSGPGPLAPVLHAGVSPSVAQSVGREITRAHLVGSGSSALPSSDQQLRQAFLAPPRGLASSAVGGAIHIAPRDADKSALSTLLGLPPSRRTLPTGEVAHARLGVSVGEPPSTPPIAYVPLTAVDVRGLVADRSGAARIRDIEGIAHLAVRVPGITAHELQTLAELLPPGDETAGNILIPSRLIGASDTMAPGSRGRAAEIQAGPLMDLFGPDHFGFRGLNTHRSLQFALRRVEELTEVCRHQDADEQLVLAEVDSSKARRDLAVLAAEQGQLEQDVARLRRENTRLEAENREFRGRRTLLDAMSFMHYLRGQGPWGLVGDWESFRDVVGAFERGQPVPCQVSVSVTRLDGGGSGAPFPEPSTPSTPSVPDRGLAQDRPAPGDELPRPALGRLPRDQGPSRDDVTKDRQGRDVPGILVYIRGLGADGSSVSGARDHSTASSSATTAPVPGVVSREVRSGVTGGHLVEGLLSSPGADIEVVEIADDSDLDTDVGLDSSGTRMSSDGSCQVRPVGYAPETNRRSACYRAIDSDADPPRPDSEIQRLLPSGCALEDVRLDLLEFMRMDPERRDLQQSQGIVRGVRADGMLIHTMLRENVLIEVLRRLLCLGILDDVWWTRHVPEKNFEAAVVLANASRWEVDASRPWPAIPTERLDSPTPSNSESDASDMVPATPASKRGRSGAHRRETRPAQGNQEGQLARAREQALGSRDVELPEPGAPSWIVYGVRVTRANVRHGGLQSLGFPDYQCLRGSLHLVQNRLLTGDYIGLLAVTSTQPLLPWDIMFQRRITVFWFFKQYSAMSQGLRSLVIEYVAHMREWRRAFWERTHWVEIDRSDPAVSQLYADHRRRQRAWAGAWKALRAQIEKLPEVERVLFEQEPGLWRRPHLICTWILMDKSADCPLAGQLELLDSREPARAYWSVPDSSARIAESVDVEVWSARVDNADERASRVIPVPPAMPPVP</sequence>
<organism evidence="4 5">
    <name type="scientific">Phytophthora sojae (strain P6497)</name>
    <name type="common">Soybean stem and root rot agent</name>
    <name type="synonym">Phytophthora megasperma f. sp. glycines</name>
    <dbReference type="NCBI Taxonomy" id="1094619"/>
    <lineage>
        <taxon>Eukaryota</taxon>
        <taxon>Sar</taxon>
        <taxon>Stramenopiles</taxon>
        <taxon>Oomycota</taxon>
        <taxon>Peronosporomycetes</taxon>
        <taxon>Peronosporales</taxon>
        <taxon>Peronosporaceae</taxon>
        <taxon>Phytophthora</taxon>
    </lineage>
</organism>
<dbReference type="KEGG" id="psoj:PHYSODRAFT_342205"/>
<feature type="region of interest" description="Disordered" evidence="3">
    <location>
        <begin position="1008"/>
        <end position="1074"/>
    </location>
</feature>
<reference evidence="4 5" key="1">
    <citation type="journal article" date="2006" name="Science">
        <title>Phytophthora genome sequences uncover evolutionary origins and mechanisms of pathogenesis.</title>
        <authorList>
            <person name="Tyler B.M."/>
            <person name="Tripathy S."/>
            <person name="Zhang X."/>
            <person name="Dehal P."/>
            <person name="Jiang R.H."/>
            <person name="Aerts A."/>
            <person name="Arredondo F.D."/>
            <person name="Baxter L."/>
            <person name="Bensasson D."/>
            <person name="Beynon J.L."/>
            <person name="Chapman J."/>
            <person name="Damasceno C.M."/>
            <person name="Dorrance A.E."/>
            <person name="Dou D."/>
            <person name="Dickerman A.W."/>
            <person name="Dubchak I.L."/>
            <person name="Garbelotto M."/>
            <person name="Gijzen M."/>
            <person name="Gordon S.G."/>
            <person name="Govers F."/>
            <person name="Grunwald N.J."/>
            <person name="Huang W."/>
            <person name="Ivors K.L."/>
            <person name="Jones R.W."/>
            <person name="Kamoun S."/>
            <person name="Krampis K."/>
            <person name="Lamour K.H."/>
            <person name="Lee M.K."/>
            <person name="McDonald W.H."/>
            <person name="Medina M."/>
            <person name="Meijer H.J."/>
            <person name="Nordberg E.K."/>
            <person name="Maclean D.J."/>
            <person name="Ospina-Giraldo M.D."/>
            <person name="Morris P.F."/>
            <person name="Phuntumart V."/>
            <person name="Putnam N.H."/>
            <person name="Rash S."/>
            <person name="Rose J.K."/>
            <person name="Sakihama Y."/>
            <person name="Salamov A.A."/>
            <person name="Savidor A."/>
            <person name="Scheuring C.F."/>
            <person name="Smith B.M."/>
            <person name="Sobral B.W."/>
            <person name="Terry A."/>
            <person name="Torto-Alalibo T.A."/>
            <person name="Win J."/>
            <person name="Xu Z."/>
            <person name="Zhang H."/>
            <person name="Grigoriev I.V."/>
            <person name="Rokhsar D.S."/>
            <person name="Boore J.L."/>
        </authorList>
    </citation>
    <scope>NUCLEOTIDE SEQUENCE [LARGE SCALE GENOMIC DNA]</scope>
    <source>
        <strain evidence="4 5">P6497</strain>
    </source>
</reference>